<evidence type="ECO:0000256" key="2">
    <source>
        <dbReference type="SAM" id="Phobius"/>
    </source>
</evidence>
<dbReference type="EMBL" id="SLUP01000002">
    <property type="protein sequence ID" value="TCL67970.1"/>
    <property type="molecule type" value="Genomic_DNA"/>
</dbReference>
<keyword evidence="2" id="KW-0472">Membrane</keyword>
<evidence type="ECO:0008006" key="5">
    <source>
        <dbReference type="Google" id="ProtNLM"/>
    </source>
</evidence>
<evidence type="ECO:0000313" key="4">
    <source>
        <dbReference type="Proteomes" id="UP000295455"/>
    </source>
</evidence>
<feature type="coiled-coil region" evidence="1">
    <location>
        <begin position="508"/>
        <end position="584"/>
    </location>
</feature>
<dbReference type="RefSeq" id="WP_132216216.1">
    <property type="nucleotide sequence ID" value="NZ_OX156936.1"/>
</dbReference>
<feature type="transmembrane region" description="Helical" evidence="2">
    <location>
        <begin position="638"/>
        <end position="656"/>
    </location>
</feature>
<gene>
    <name evidence="3" type="ORF">EV196_102533</name>
</gene>
<dbReference type="AlphaFoldDB" id="A0A4R1RPV7"/>
<keyword evidence="4" id="KW-1185">Reference proteome</keyword>
<accession>A0A4R1RPV7</accession>
<sequence>MNKQKALTYSLLAHIRTTSSLVKGPLDIFVPLIKRVISKMNEENIFSGKSISEIKVYSDRLYNIDFPIPVIEKILKKIASEINTEENIYFQLYQDKSFSIKGYFFTEFEEDIRKHIIEIDNLEKLFQKFISTTDNENEDEKSIFSFIEKNKHSLSKYLSKQSEQNGKDYSVEAQFVDYFKNITPVYELIKEIYLGSILAGYIEFEPTSAKMNVELLLDTNFIIGLLDLNTPESTHTCKTLIKIADAQGYTCKILSDTIDEIKSLLQAKSSHFDNSYLQKKINPEDIYNACERRNLNNVDLERISDNLEVELSKYRIFTLFDTRKLLNKAKYSDEYKILKERRNSEKAALHDAAALIYVKEKRGKDIYDFEKVNCWFVNNAISRENHSIYNPNGKQPEIIKADDLLNILWLSNPQSKVNISDEQIVDIGLSSLISLTLNQSLPKSSIIRELDDNIQKYADKEISDSDIIRIATRITSKQLKNVEELNKLAETDKKEFVSRLQQEANKQKETESKRFRMLETAVKELNKKTSKIEVVEKEFIEKTKEKDSKISSLLNKASNQNNEIEFLKNKLLEEQNIKREELREKFYSNNIKKWRCKSWLEVSFSILLVIIPFLYLCYKSNWIGNQIVKTILELKTDFWIGLLITIFGFFFTKISLPTLVGKYRNHSNIENFKKGLKLPDNYNKLEKPNT</sequence>
<feature type="transmembrane region" description="Helical" evidence="2">
    <location>
        <begin position="599"/>
        <end position="618"/>
    </location>
</feature>
<keyword evidence="2" id="KW-0812">Transmembrane</keyword>
<keyword evidence="2" id="KW-1133">Transmembrane helix</keyword>
<dbReference type="OrthoDB" id="975864at2"/>
<dbReference type="Proteomes" id="UP000295455">
    <property type="component" value="Unassembled WGS sequence"/>
</dbReference>
<organism evidence="3 4">
    <name type="scientific">Mariniflexile fucanivorans</name>
    <dbReference type="NCBI Taxonomy" id="264023"/>
    <lineage>
        <taxon>Bacteria</taxon>
        <taxon>Pseudomonadati</taxon>
        <taxon>Bacteroidota</taxon>
        <taxon>Flavobacteriia</taxon>
        <taxon>Flavobacteriales</taxon>
        <taxon>Flavobacteriaceae</taxon>
        <taxon>Mariniflexile</taxon>
    </lineage>
</organism>
<comment type="caution">
    <text evidence="3">The sequence shown here is derived from an EMBL/GenBank/DDBJ whole genome shotgun (WGS) entry which is preliminary data.</text>
</comment>
<name>A0A4R1RPV7_9FLAO</name>
<evidence type="ECO:0000256" key="1">
    <source>
        <dbReference type="SAM" id="Coils"/>
    </source>
</evidence>
<proteinExistence type="predicted"/>
<evidence type="ECO:0000313" key="3">
    <source>
        <dbReference type="EMBL" id="TCL67970.1"/>
    </source>
</evidence>
<protein>
    <recommendedName>
        <fullName evidence="5">PIN domain-containing protein</fullName>
    </recommendedName>
</protein>
<keyword evidence="1" id="KW-0175">Coiled coil</keyword>
<reference evidence="3 4" key="1">
    <citation type="submission" date="2019-03" db="EMBL/GenBank/DDBJ databases">
        <title>Genomic Encyclopedia of Type Strains, Phase IV (KMG-IV): sequencing the most valuable type-strain genomes for metagenomic binning, comparative biology and taxonomic classification.</title>
        <authorList>
            <person name="Goeker M."/>
        </authorList>
    </citation>
    <scope>NUCLEOTIDE SEQUENCE [LARGE SCALE GENOMIC DNA]</scope>
    <source>
        <strain evidence="3 4">DSM 18792</strain>
    </source>
</reference>